<dbReference type="Proteomes" id="UP000063434">
    <property type="component" value="Unassembled WGS sequence"/>
</dbReference>
<evidence type="ECO:0000313" key="1">
    <source>
        <dbReference type="EMBL" id="KWV82841.1"/>
    </source>
</evidence>
<reference evidence="1 2" key="1">
    <citation type="submission" date="2015-05" db="EMBL/GenBank/DDBJ databases">
        <title>A genomic and transcriptomic approach to investigate the blue pigment phenotype in Pseudomonas fluorescens.</title>
        <authorList>
            <person name="Andreani N.A."/>
            <person name="Cardazzo B."/>
        </authorList>
    </citation>
    <scope>NUCLEOTIDE SEQUENCE [LARGE SCALE GENOMIC DNA]</scope>
    <source>
        <strain evidence="1 2">Ps_40</strain>
    </source>
</reference>
<accession>A0A120G4N6</accession>
<name>A0A120G4N6_PSEFL</name>
<organism evidence="1 2">
    <name type="scientific">Pseudomonas fluorescens</name>
    <dbReference type="NCBI Taxonomy" id="294"/>
    <lineage>
        <taxon>Bacteria</taxon>
        <taxon>Pseudomonadati</taxon>
        <taxon>Pseudomonadota</taxon>
        <taxon>Gammaproteobacteria</taxon>
        <taxon>Pseudomonadales</taxon>
        <taxon>Pseudomonadaceae</taxon>
        <taxon>Pseudomonas</taxon>
    </lineage>
</organism>
<dbReference type="EMBL" id="LCYC01000008">
    <property type="protein sequence ID" value="KWV82841.1"/>
    <property type="molecule type" value="Genomic_DNA"/>
</dbReference>
<proteinExistence type="predicted"/>
<protein>
    <submittedName>
        <fullName evidence="1">Uncharacterized protein</fullName>
    </submittedName>
</protein>
<comment type="caution">
    <text evidence="1">The sequence shown here is derived from an EMBL/GenBank/DDBJ whole genome shotgun (WGS) entry which is preliminary data.</text>
</comment>
<gene>
    <name evidence="1" type="ORF">PFL603g_00994</name>
</gene>
<evidence type="ECO:0000313" key="2">
    <source>
        <dbReference type="Proteomes" id="UP000063434"/>
    </source>
</evidence>
<sequence>MTLVTRRDCANASSEGAISASGSVEIRLPLRYTASRLGCAPSPVGKVSIWVLPIPSERKSVIWLKSGAISRGFELRIKALRVLRDASIAADSGFRRIWLFCNDSRVRPCICPSAGGNSRNWLRDMSSQRTP</sequence>
<dbReference type="AlphaFoldDB" id="A0A120G4N6"/>